<dbReference type="Pfam" id="PF02518">
    <property type="entry name" value="HATPase_c"/>
    <property type="match status" value="1"/>
</dbReference>
<dbReference type="InterPro" id="IPR003661">
    <property type="entry name" value="HisK_dim/P_dom"/>
</dbReference>
<dbReference type="InterPro" id="IPR004358">
    <property type="entry name" value="Sig_transdc_His_kin-like_C"/>
</dbReference>
<keyword evidence="5" id="KW-0808">Transferase</keyword>
<dbReference type="FunFam" id="1.10.287.130:FF:000038">
    <property type="entry name" value="Sensory transduction histidine kinase"/>
    <property type="match status" value="1"/>
</dbReference>
<dbReference type="InterPro" id="IPR035965">
    <property type="entry name" value="PAS-like_dom_sf"/>
</dbReference>
<dbReference type="PANTHER" id="PTHR43047:SF72">
    <property type="entry name" value="OSMOSENSING HISTIDINE PROTEIN KINASE SLN1"/>
    <property type="match status" value="1"/>
</dbReference>
<dbReference type="SUPFAM" id="SSF55874">
    <property type="entry name" value="ATPase domain of HSP90 chaperone/DNA topoisomerase II/histidine kinase"/>
    <property type="match status" value="1"/>
</dbReference>
<dbReference type="CDD" id="cd00130">
    <property type="entry name" value="PAS"/>
    <property type="match status" value="1"/>
</dbReference>
<evidence type="ECO:0000313" key="15">
    <source>
        <dbReference type="Proteomes" id="UP000078428"/>
    </source>
</evidence>
<dbReference type="PRINTS" id="PR00344">
    <property type="entry name" value="BCTRLSENSOR"/>
</dbReference>
<comment type="caution">
    <text evidence="14">The sequence shown here is derived from an EMBL/GenBank/DDBJ whole genome shotgun (WGS) entry which is preliminary data.</text>
</comment>
<dbReference type="InterPro" id="IPR000700">
    <property type="entry name" value="PAS-assoc_C"/>
</dbReference>
<dbReference type="NCBIfam" id="TIGR00229">
    <property type="entry name" value="sensory_box"/>
    <property type="match status" value="1"/>
</dbReference>
<dbReference type="SMART" id="SM00388">
    <property type="entry name" value="HisKA"/>
    <property type="match status" value="1"/>
</dbReference>
<protein>
    <recommendedName>
        <fullName evidence="3">histidine kinase</fullName>
        <ecNumber evidence="3">2.7.13.3</ecNumber>
    </recommendedName>
</protein>
<keyword evidence="6" id="KW-0547">Nucleotide-binding</keyword>
<keyword evidence="8" id="KW-0067">ATP-binding</keyword>
<keyword evidence="4" id="KW-0597">Phosphoprotein</keyword>
<dbReference type="Proteomes" id="UP000078428">
    <property type="component" value="Unassembled WGS sequence"/>
</dbReference>
<evidence type="ECO:0000313" key="14">
    <source>
        <dbReference type="EMBL" id="OAN53151.1"/>
    </source>
</evidence>
<dbReference type="InterPro" id="IPR000014">
    <property type="entry name" value="PAS"/>
</dbReference>
<dbReference type="Pfam" id="PF12860">
    <property type="entry name" value="PAS_7"/>
    <property type="match status" value="2"/>
</dbReference>
<evidence type="ECO:0000256" key="11">
    <source>
        <dbReference type="SAM" id="Coils"/>
    </source>
</evidence>
<gene>
    <name evidence="14" type="ORF">A6A04_14435</name>
</gene>
<dbReference type="Gene3D" id="3.30.565.10">
    <property type="entry name" value="Histidine kinase-like ATPase, C-terminal domain"/>
    <property type="match status" value="1"/>
</dbReference>
<dbReference type="OrthoDB" id="6115735at2"/>
<evidence type="ECO:0000256" key="4">
    <source>
        <dbReference type="ARBA" id="ARBA00022553"/>
    </source>
</evidence>
<dbReference type="CDD" id="cd00082">
    <property type="entry name" value="HisKA"/>
    <property type="match status" value="1"/>
</dbReference>
<dbReference type="InterPro" id="IPR005467">
    <property type="entry name" value="His_kinase_dom"/>
</dbReference>
<evidence type="ECO:0000256" key="10">
    <source>
        <dbReference type="ARBA" id="ARBA00023136"/>
    </source>
</evidence>
<evidence type="ECO:0000256" key="5">
    <source>
        <dbReference type="ARBA" id="ARBA00022679"/>
    </source>
</evidence>
<evidence type="ECO:0000256" key="2">
    <source>
        <dbReference type="ARBA" id="ARBA00004370"/>
    </source>
</evidence>
<dbReference type="GO" id="GO:0000155">
    <property type="term" value="F:phosphorelay sensor kinase activity"/>
    <property type="evidence" value="ECO:0007669"/>
    <property type="project" value="InterPro"/>
</dbReference>
<dbReference type="PROSITE" id="PS50113">
    <property type="entry name" value="PAC"/>
    <property type="match status" value="1"/>
</dbReference>
<dbReference type="STRING" id="1285242.A6A04_14435"/>
<name>A0A178MU32_9PROT</name>
<dbReference type="Pfam" id="PF00512">
    <property type="entry name" value="HisKA"/>
    <property type="match status" value="1"/>
</dbReference>
<dbReference type="EC" id="2.7.13.3" evidence="3"/>
<dbReference type="PANTHER" id="PTHR43047">
    <property type="entry name" value="TWO-COMPONENT HISTIDINE PROTEIN KINASE"/>
    <property type="match status" value="1"/>
</dbReference>
<proteinExistence type="predicted"/>
<dbReference type="InterPro" id="IPR036890">
    <property type="entry name" value="HATPase_C_sf"/>
</dbReference>
<keyword evidence="11" id="KW-0175">Coiled coil</keyword>
<organism evidence="14 15">
    <name type="scientific">Paramagnetospirillum marisnigri</name>
    <dbReference type="NCBI Taxonomy" id="1285242"/>
    <lineage>
        <taxon>Bacteria</taxon>
        <taxon>Pseudomonadati</taxon>
        <taxon>Pseudomonadota</taxon>
        <taxon>Alphaproteobacteria</taxon>
        <taxon>Rhodospirillales</taxon>
        <taxon>Magnetospirillaceae</taxon>
        <taxon>Paramagnetospirillum</taxon>
    </lineage>
</organism>
<evidence type="ECO:0000256" key="9">
    <source>
        <dbReference type="ARBA" id="ARBA00023012"/>
    </source>
</evidence>
<feature type="domain" description="Histidine kinase" evidence="12">
    <location>
        <begin position="429"/>
        <end position="649"/>
    </location>
</feature>
<keyword evidence="15" id="KW-1185">Reference proteome</keyword>
<evidence type="ECO:0000256" key="8">
    <source>
        <dbReference type="ARBA" id="ARBA00022840"/>
    </source>
</evidence>
<dbReference type="Gene3D" id="3.30.450.20">
    <property type="entry name" value="PAS domain"/>
    <property type="match status" value="3"/>
</dbReference>
<evidence type="ECO:0000256" key="3">
    <source>
        <dbReference type="ARBA" id="ARBA00012438"/>
    </source>
</evidence>
<dbReference type="RefSeq" id="WP_068490300.1">
    <property type="nucleotide sequence ID" value="NZ_LWQT01000040.1"/>
</dbReference>
<dbReference type="SUPFAM" id="SSF55785">
    <property type="entry name" value="PYP-like sensor domain (PAS domain)"/>
    <property type="match status" value="3"/>
</dbReference>
<accession>A0A178MU32</accession>
<keyword evidence="7 14" id="KW-0418">Kinase</keyword>
<dbReference type="AlphaFoldDB" id="A0A178MU32"/>
<comment type="subcellular location">
    <subcellularLocation>
        <location evidence="2">Membrane</location>
    </subcellularLocation>
</comment>
<keyword evidence="9" id="KW-0902">Two-component regulatory system</keyword>
<evidence type="ECO:0000256" key="7">
    <source>
        <dbReference type="ARBA" id="ARBA00022777"/>
    </source>
</evidence>
<evidence type="ECO:0000259" key="12">
    <source>
        <dbReference type="PROSITE" id="PS50109"/>
    </source>
</evidence>
<dbReference type="SMART" id="SM00091">
    <property type="entry name" value="PAS"/>
    <property type="match status" value="3"/>
</dbReference>
<evidence type="ECO:0000256" key="6">
    <source>
        <dbReference type="ARBA" id="ARBA00022741"/>
    </source>
</evidence>
<feature type="coiled-coil region" evidence="11">
    <location>
        <begin position="129"/>
        <end position="156"/>
    </location>
</feature>
<dbReference type="InterPro" id="IPR036097">
    <property type="entry name" value="HisK_dim/P_sf"/>
</dbReference>
<dbReference type="InterPro" id="IPR003594">
    <property type="entry name" value="HATPase_dom"/>
</dbReference>
<dbReference type="Pfam" id="PF08448">
    <property type="entry name" value="PAS_4"/>
    <property type="match status" value="1"/>
</dbReference>
<dbReference type="CDD" id="cd16922">
    <property type="entry name" value="HATPase_EvgS-ArcB-TorS-like"/>
    <property type="match status" value="1"/>
</dbReference>
<reference evidence="14 15" key="1">
    <citation type="submission" date="2016-04" db="EMBL/GenBank/DDBJ databases">
        <title>Draft genome sequence of freshwater magnetotactic bacteria Magnetospirillum marisnigri SP-1 and Magnetospirillum moscoviense BB-1.</title>
        <authorList>
            <person name="Koziaeva V."/>
            <person name="Dziuba M.V."/>
            <person name="Ivanov T.M."/>
            <person name="Kuznetsov B."/>
            <person name="Grouzdev D.S."/>
        </authorList>
    </citation>
    <scope>NUCLEOTIDE SEQUENCE [LARGE SCALE GENOMIC DNA]</scope>
    <source>
        <strain evidence="14 15">SP-1</strain>
    </source>
</reference>
<sequence length="652" mass="72075">MKHSAPGHETIDLTMMQGVLEHLDQGISVFDTDLRLVLWNRRFGELFQLPPHLLVHGAAFEAIIRFNAERGEYGPCDADAFVAERISIAREFRSHRTVRTRPDGRVIEIIGNPLPNGGFVTTYADVTVAHQVTDNLRESNERLDQMVERRTHALQQSEDRHRAYAELLEATVRHMPQGVSVFDSDLNLVVANDGFFELTQIPKDFNVPGKAFEDFMLFNAQRGEYGPGDPMELARQRVEIARKMEPHAFDRIRPDGAVVEVRGNPIPGRGFISTFTDITARHQAEEALREAMTMARTLLDAPGLIIFLITLDGTIVDLNEGGAMALRQSKAELIGSNVYQVMPPKVSARRAAFAQLALAEGRAVHFEDESHGRWYEITITPYPVDRTSAPRLMIIAHEVTHRRKAEERLREASVMAESANRTKTEFLAAMSHELRTPLNAIIGFSEIIMREMFGPLSDRYRAYGQDINAAGQHLLAMINDILDISRIEIGAFSLSLETIEPASLAESALRLISTRAEQGSIQLLSKIPKNLPMLRVDIRRTKQILLNLLGNAVKFTPAGGRVSLSARLEPDGGLAFLVSDTGIGMAPDDIAVALAPFGQVDSGLDRRFEGVGLGLPLSKSLVELHGGSLVLESVPGQGTTVTVRFPPQCLVT</sequence>
<dbReference type="GO" id="GO:0005886">
    <property type="term" value="C:plasma membrane"/>
    <property type="evidence" value="ECO:0007669"/>
    <property type="project" value="TreeGrafter"/>
</dbReference>
<comment type="catalytic activity">
    <reaction evidence="1">
        <text>ATP + protein L-histidine = ADP + protein N-phospho-L-histidine.</text>
        <dbReference type="EC" id="2.7.13.3"/>
    </reaction>
</comment>
<keyword evidence="10" id="KW-0472">Membrane</keyword>
<feature type="domain" description="PAC" evidence="13">
    <location>
        <begin position="357"/>
        <end position="411"/>
    </location>
</feature>
<dbReference type="PROSITE" id="PS50109">
    <property type="entry name" value="HIS_KIN"/>
    <property type="match status" value="1"/>
</dbReference>
<dbReference type="GO" id="GO:0005524">
    <property type="term" value="F:ATP binding"/>
    <property type="evidence" value="ECO:0007669"/>
    <property type="project" value="UniProtKB-KW"/>
</dbReference>
<dbReference type="EMBL" id="LWQT01000040">
    <property type="protein sequence ID" value="OAN53151.1"/>
    <property type="molecule type" value="Genomic_DNA"/>
</dbReference>
<evidence type="ECO:0000256" key="1">
    <source>
        <dbReference type="ARBA" id="ARBA00000085"/>
    </source>
</evidence>
<evidence type="ECO:0000259" key="13">
    <source>
        <dbReference type="PROSITE" id="PS50113"/>
    </source>
</evidence>
<dbReference type="InterPro" id="IPR013656">
    <property type="entry name" value="PAS_4"/>
</dbReference>
<dbReference type="SMART" id="SM00387">
    <property type="entry name" value="HATPase_c"/>
    <property type="match status" value="1"/>
</dbReference>
<dbReference type="GO" id="GO:0009927">
    <property type="term" value="F:histidine phosphotransfer kinase activity"/>
    <property type="evidence" value="ECO:0007669"/>
    <property type="project" value="TreeGrafter"/>
</dbReference>
<dbReference type="Gene3D" id="1.10.287.130">
    <property type="match status" value="1"/>
</dbReference>
<dbReference type="SUPFAM" id="SSF47384">
    <property type="entry name" value="Homodimeric domain of signal transducing histidine kinase"/>
    <property type="match status" value="1"/>
</dbReference>